<dbReference type="SUPFAM" id="SSF55486">
    <property type="entry name" value="Metalloproteases ('zincins'), catalytic domain"/>
    <property type="match status" value="1"/>
</dbReference>
<keyword evidence="1" id="KW-0732">Signal</keyword>
<proteinExistence type="predicted"/>
<dbReference type="Gene3D" id="1.10.390.10">
    <property type="entry name" value="Neutral Protease Domain 2"/>
    <property type="match status" value="1"/>
</dbReference>
<evidence type="ECO:0000313" key="3">
    <source>
        <dbReference type="EMBL" id="WZN48860.1"/>
    </source>
</evidence>
<dbReference type="EMBL" id="CP150096">
    <property type="protein sequence ID" value="WZN48860.1"/>
    <property type="molecule type" value="Genomic_DNA"/>
</dbReference>
<keyword evidence="3" id="KW-0645">Protease</keyword>
<evidence type="ECO:0000313" key="4">
    <source>
        <dbReference type="Proteomes" id="UP001449657"/>
    </source>
</evidence>
<dbReference type="Pfam" id="PF01433">
    <property type="entry name" value="Peptidase_M1"/>
    <property type="match status" value="1"/>
</dbReference>
<evidence type="ECO:0000259" key="2">
    <source>
        <dbReference type="Pfam" id="PF01433"/>
    </source>
</evidence>
<feature type="signal peptide" evidence="1">
    <location>
        <begin position="1"/>
        <end position="23"/>
    </location>
</feature>
<organism evidence="3 4">
    <name type="scientific">Chitinophaga caseinilytica</name>
    <dbReference type="NCBI Taxonomy" id="2267521"/>
    <lineage>
        <taxon>Bacteria</taxon>
        <taxon>Pseudomonadati</taxon>
        <taxon>Bacteroidota</taxon>
        <taxon>Chitinophagia</taxon>
        <taxon>Chitinophagales</taxon>
        <taxon>Chitinophagaceae</taxon>
        <taxon>Chitinophaga</taxon>
    </lineage>
</organism>
<reference evidence="3 4" key="1">
    <citation type="submission" date="2024-03" db="EMBL/GenBank/DDBJ databases">
        <title>Chitinophaga caseinilytica sp. nov., a casein hydrolysing bacterium isolated from forest soil.</title>
        <authorList>
            <person name="Lee D.S."/>
            <person name="Han D.M."/>
            <person name="Baek J.H."/>
            <person name="Choi D.G."/>
            <person name="Jeon J.H."/>
            <person name="Jeon C.O."/>
        </authorList>
    </citation>
    <scope>NUCLEOTIDE SEQUENCE [LARGE SCALE GENOMIC DNA]</scope>
    <source>
        <strain evidence="3 4">KACC 19118</strain>
    </source>
</reference>
<name>A0ABZ2ZBP7_9BACT</name>
<protein>
    <submittedName>
        <fullName evidence="3">M1 family aminopeptidase</fullName>
    </submittedName>
</protein>
<sequence>MVNHTYRNALLMLALGFSMPALAQQHPENGYDPVAAFAPVSHPPGNAQRSFNGTPGQGYWQNRADNKIVLSLDTASRKVQGQVTIVYSNNSPDTLSYLWLVTILNRFRSDSRESLLTPPEGSRFGVKEYTDGCVIERFLADQQPADYRVSDNYIRVALAKPLLPGKQMKLEIGYHYTLPESGADYMGVLKTPHGGVYQLSSVFPRMCVYDDLRGWNVLSTQYYVETGSIDMRFTAPANLIVQGTGTLMNPREVMRPELLQRYHTAIAGDTAMRIRTAGEATAPKGAETLTWHFSEPQAGDGIWAASTAFNWDALGTPLPDGRRVPTMALYPPGSHREWDTIATAMSRIIKAYSNQWTPYPYTSAVNIGAAITGVASPGVSVLRYDQSSSGSTVWGKTNHEIGHAWFNLMIAGDSRIGWMCEGQNTFINILNAATLNGPGPYEWENAVQWMTMKENRAPIHTTFGSVPPKDMGALMYLKPSMAFMLLRNEVLGAERFDDAFRRYIRSWSFRHPAPHDFFRAMENAAGEDLSWFWRAWFFTDARLDQGIRKVTYTTGNPANGIFITLVNKLAMPMPVNLLVREFNGKSHRIKLPAQVWEWNDQHTLKVPTTSPVTAVLLDPENRLPDMDRSDNIWIGGGTKLRTDKTVTAQQVIDRYLEAIGGKAQLTQLRSAKLEYRAGPGNAFVMAQRLEPGNASSWSTMLETGHTQLMLKSLQVADSLKFSSFSQPQHVTLAEADQLRYAGALFPELRFFEAGNKVMLSDSFMLIHGVEAYLVTVTTAAGNTWKCYYDAASGMKVREEFKGQGTPLLYNSKVMSAYETHDGIKIPNQVTLNEDGTKDEQYELKIFSKS</sequence>
<dbReference type="RefSeq" id="WP_341843439.1">
    <property type="nucleotide sequence ID" value="NZ_CP149792.1"/>
</dbReference>
<keyword evidence="3" id="KW-0031">Aminopeptidase</keyword>
<dbReference type="InterPro" id="IPR014782">
    <property type="entry name" value="Peptidase_M1_dom"/>
</dbReference>
<evidence type="ECO:0000256" key="1">
    <source>
        <dbReference type="SAM" id="SignalP"/>
    </source>
</evidence>
<feature type="chain" id="PRO_5046685383" evidence="1">
    <location>
        <begin position="24"/>
        <end position="849"/>
    </location>
</feature>
<accession>A0ABZ2ZBP7</accession>
<feature type="domain" description="Peptidase M1 membrane alanine aminopeptidase" evidence="2">
    <location>
        <begin position="392"/>
        <end position="536"/>
    </location>
</feature>
<dbReference type="InterPro" id="IPR027268">
    <property type="entry name" value="Peptidase_M4/M1_CTD_sf"/>
</dbReference>
<gene>
    <name evidence="3" type="ORF">WJU22_11825</name>
</gene>
<keyword evidence="4" id="KW-1185">Reference proteome</keyword>
<keyword evidence="3" id="KW-0378">Hydrolase</keyword>
<dbReference type="Proteomes" id="UP001449657">
    <property type="component" value="Chromosome"/>
</dbReference>
<dbReference type="GO" id="GO:0004177">
    <property type="term" value="F:aminopeptidase activity"/>
    <property type="evidence" value="ECO:0007669"/>
    <property type="project" value="UniProtKB-KW"/>
</dbReference>